<sequence length="98" mass="11249">MFDIVISISCFLVSILMAIYVAYSKNLKIIASIDHEKVRPENKNKIAYIFSICLVLGTIFIISSGLLHDYNFYLSIFLFVVGFAILVLFYIIFLKLNK</sequence>
<feature type="transmembrane region" description="Helical" evidence="1">
    <location>
        <begin position="6"/>
        <end position="25"/>
    </location>
</feature>
<evidence type="ECO:0000313" key="2">
    <source>
        <dbReference type="EMBL" id="PTI30232.1"/>
    </source>
</evidence>
<accession>A0A2T4PUZ6</accession>
<keyword evidence="1" id="KW-1133">Transmembrane helix</keyword>
<evidence type="ECO:0008006" key="4">
    <source>
        <dbReference type="Google" id="ProtNLM"/>
    </source>
</evidence>
<keyword evidence="1" id="KW-0812">Transmembrane</keyword>
<protein>
    <recommendedName>
        <fullName evidence="4">DUF3784 domain-containing protein</fullName>
    </recommendedName>
</protein>
<dbReference type="OrthoDB" id="9990110at2"/>
<feature type="transmembrane region" description="Helical" evidence="1">
    <location>
        <begin position="72"/>
        <end position="93"/>
    </location>
</feature>
<comment type="caution">
    <text evidence="2">The sequence shown here is derived from an EMBL/GenBank/DDBJ whole genome shotgun (WGS) entry which is preliminary data.</text>
</comment>
<dbReference type="GeneID" id="64116054"/>
<gene>
    <name evidence="2" type="ORF">BU072_04860</name>
</gene>
<keyword evidence="1" id="KW-0472">Membrane</keyword>
<proteinExistence type="predicted"/>
<name>A0A2T4PUZ6_9STAP</name>
<reference evidence="2 3" key="1">
    <citation type="journal article" date="2016" name="Front. Microbiol.">
        <title>Comprehensive Phylogenetic Analysis of Bovine Non-aureus Staphylococci Species Based on Whole-Genome Sequencing.</title>
        <authorList>
            <person name="Naushad S."/>
            <person name="Barkema H.W."/>
            <person name="Luby C."/>
            <person name="Condas L.A."/>
            <person name="Nobrega D.B."/>
            <person name="Carson D.A."/>
            <person name="De Buck J."/>
        </authorList>
    </citation>
    <scope>NUCLEOTIDE SEQUENCE [LARGE SCALE GENOMIC DNA]</scope>
    <source>
        <strain evidence="2 3">SNUC 2204</strain>
    </source>
</reference>
<organism evidence="2 3">
    <name type="scientific">Mammaliicoccus vitulinus</name>
    <dbReference type="NCBI Taxonomy" id="71237"/>
    <lineage>
        <taxon>Bacteria</taxon>
        <taxon>Bacillati</taxon>
        <taxon>Bacillota</taxon>
        <taxon>Bacilli</taxon>
        <taxon>Bacillales</taxon>
        <taxon>Staphylococcaceae</taxon>
        <taxon>Mammaliicoccus</taxon>
    </lineage>
</organism>
<evidence type="ECO:0000256" key="1">
    <source>
        <dbReference type="SAM" id="Phobius"/>
    </source>
</evidence>
<evidence type="ECO:0000313" key="3">
    <source>
        <dbReference type="Proteomes" id="UP000241209"/>
    </source>
</evidence>
<dbReference type="AlphaFoldDB" id="A0A2T4PUZ6"/>
<dbReference type="RefSeq" id="WP_016911409.1">
    <property type="nucleotide sequence ID" value="NZ_BMDF01000002.1"/>
</dbReference>
<feature type="transmembrane region" description="Helical" evidence="1">
    <location>
        <begin position="46"/>
        <end position="66"/>
    </location>
</feature>
<dbReference type="Proteomes" id="UP000241209">
    <property type="component" value="Unassembled WGS sequence"/>
</dbReference>
<dbReference type="EMBL" id="PZFK01000007">
    <property type="protein sequence ID" value="PTI30232.1"/>
    <property type="molecule type" value="Genomic_DNA"/>
</dbReference>